<evidence type="ECO:0000256" key="11">
    <source>
        <dbReference type="SAM" id="SignalP"/>
    </source>
</evidence>
<evidence type="ECO:0000256" key="6">
    <source>
        <dbReference type="ARBA" id="ARBA00022801"/>
    </source>
</evidence>
<dbReference type="Pfam" id="PF13004">
    <property type="entry name" value="BACON"/>
    <property type="match status" value="1"/>
</dbReference>
<dbReference type="GO" id="GO:0046872">
    <property type="term" value="F:metal ion binding"/>
    <property type="evidence" value="ECO:0007669"/>
    <property type="project" value="UniProtKB-KW"/>
</dbReference>
<dbReference type="OrthoDB" id="9811262at2"/>
<dbReference type="PANTHER" id="PTHR13966">
    <property type="entry name" value="ENDONUCLEASE RELATED"/>
    <property type="match status" value="1"/>
</dbReference>
<dbReference type="InterPro" id="IPR020821">
    <property type="entry name" value="ENPP1-3/EXOG-like_nuc-like"/>
</dbReference>
<dbReference type="AlphaFoldDB" id="A0A2S8AB01"/>
<dbReference type="EMBL" id="PSZM01000040">
    <property type="protein sequence ID" value="PQL91734.1"/>
    <property type="molecule type" value="Genomic_DNA"/>
</dbReference>
<protein>
    <recommendedName>
        <fullName evidence="10">Endonuclease</fullName>
        <ecNumber evidence="10">3.1.30.-</ecNumber>
    </recommendedName>
</protein>
<evidence type="ECO:0000256" key="10">
    <source>
        <dbReference type="RuleBase" id="RU366055"/>
    </source>
</evidence>
<feature type="active site" description="Proton acceptor" evidence="8">
    <location>
        <position position="217"/>
    </location>
</feature>
<organism evidence="14 15">
    <name type="scientific">Apibacter adventoris</name>
    <dbReference type="NCBI Taxonomy" id="1679466"/>
    <lineage>
        <taxon>Bacteria</taxon>
        <taxon>Pseudomonadati</taxon>
        <taxon>Bacteroidota</taxon>
        <taxon>Flavobacteriia</taxon>
        <taxon>Flavobacteriales</taxon>
        <taxon>Weeksellaceae</taxon>
        <taxon>Apibacter</taxon>
    </lineage>
</organism>
<dbReference type="GO" id="GO:0004519">
    <property type="term" value="F:endonuclease activity"/>
    <property type="evidence" value="ECO:0007669"/>
    <property type="project" value="UniProtKB-UniRule"/>
</dbReference>
<dbReference type="GO" id="GO:0016787">
    <property type="term" value="F:hydrolase activity"/>
    <property type="evidence" value="ECO:0007669"/>
    <property type="project" value="UniProtKB-KW"/>
</dbReference>
<keyword evidence="4 9" id="KW-0479">Metal-binding</keyword>
<dbReference type="Pfam" id="PF01223">
    <property type="entry name" value="Endonuclease_NS"/>
    <property type="match status" value="1"/>
</dbReference>
<evidence type="ECO:0000256" key="7">
    <source>
        <dbReference type="ARBA" id="ARBA00022842"/>
    </source>
</evidence>
<name>A0A2S8AB01_9FLAO</name>
<evidence type="ECO:0000256" key="3">
    <source>
        <dbReference type="ARBA" id="ARBA00022722"/>
    </source>
</evidence>
<dbReference type="PROSITE" id="PS01070">
    <property type="entry name" value="NUCLEASE_NON_SPEC"/>
    <property type="match status" value="1"/>
</dbReference>
<dbReference type="InterPro" id="IPR040255">
    <property type="entry name" value="Non-specific_endonuclease"/>
</dbReference>
<evidence type="ECO:0000256" key="5">
    <source>
        <dbReference type="ARBA" id="ARBA00022759"/>
    </source>
</evidence>
<dbReference type="Proteomes" id="UP000238042">
    <property type="component" value="Unassembled WGS sequence"/>
</dbReference>
<dbReference type="Gene3D" id="2.60.40.10">
    <property type="entry name" value="Immunoglobulins"/>
    <property type="match status" value="1"/>
</dbReference>
<evidence type="ECO:0000259" key="12">
    <source>
        <dbReference type="SMART" id="SM00477"/>
    </source>
</evidence>
<keyword evidence="3 10" id="KW-0540">Nuclease</keyword>
<dbReference type="SMART" id="SM00892">
    <property type="entry name" value="Endonuclease_NS"/>
    <property type="match status" value="1"/>
</dbReference>
<dbReference type="CDD" id="cd14948">
    <property type="entry name" value="BACON"/>
    <property type="match status" value="1"/>
</dbReference>
<evidence type="ECO:0000256" key="4">
    <source>
        <dbReference type="ARBA" id="ARBA00022723"/>
    </source>
</evidence>
<dbReference type="InterPro" id="IPR001604">
    <property type="entry name" value="Endo_G_ENPP1-like_dom"/>
</dbReference>
<dbReference type="GO" id="GO:0003676">
    <property type="term" value="F:nucleic acid binding"/>
    <property type="evidence" value="ECO:0007669"/>
    <property type="project" value="InterPro"/>
</dbReference>
<dbReference type="InterPro" id="IPR024361">
    <property type="entry name" value="BACON"/>
</dbReference>
<keyword evidence="15" id="KW-1185">Reference proteome</keyword>
<feature type="domain" description="ENPP1-3/EXOG-like endonuclease/phosphodiesterase" evidence="12">
    <location>
        <begin position="157"/>
        <end position="357"/>
    </location>
</feature>
<evidence type="ECO:0000259" key="13">
    <source>
        <dbReference type="SMART" id="SM00892"/>
    </source>
</evidence>
<gene>
    <name evidence="14" type="ORF">C4S77_08005</name>
</gene>
<accession>A0A2S8AB01</accession>
<dbReference type="InterPro" id="IPR044925">
    <property type="entry name" value="His-Me_finger_sf"/>
</dbReference>
<keyword evidence="5 10" id="KW-0255">Endonuclease</keyword>
<keyword evidence="11" id="KW-0732">Signal</keyword>
<reference evidence="14 15" key="1">
    <citation type="submission" date="2018-02" db="EMBL/GenBank/DDBJ databases">
        <title>Genome sequences of Apibacter spp., gut symbionts of Asian honey bees.</title>
        <authorList>
            <person name="Kwong W.K."/>
            <person name="Steele M.I."/>
            <person name="Moran N.A."/>
        </authorList>
    </citation>
    <scope>NUCLEOTIDE SEQUENCE [LARGE SCALE GENOMIC DNA]</scope>
    <source>
        <strain evidence="15">wkB301</strain>
    </source>
</reference>
<dbReference type="SMART" id="SM00477">
    <property type="entry name" value="NUC"/>
    <property type="match status" value="1"/>
</dbReference>
<evidence type="ECO:0000313" key="15">
    <source>
        <dbReference type="Proteomes" id="UP000238042"/>
    </source>
</evidence>
<dbReference type="EC" id="3.1.30.-" evidence="10"/>
<evidence type="ECO:0000313" key="14">
    <source>
        <dbReference type="EMBL" id="PQL91734.1"/>
    </source>
</evidence>
<keyword evidence="7" id="KW-0460">Magnesium</keyword>
<evidence type="ECO:0000256" key="8">
    <source>
        <dbReference type="PIRSR" id="PIRSR640255-1"/>
    </source>
</evidence>
<comment type="caution">
    <text evidence="14">The sequence shown here is derived from an EMBL/GenBank/DDBJ whole genome shotgun (WGS) entry which is preliminary data.</text>
</comment>
<comment type="cofactor">
    <cofactor evidence="1 10">
        <name>Mg(2+)</name>
        <dbReference type="ChEBI" id="CHEBI:18420"/>
    </cofactor>
</comment>
<evidence type="ECO:0000256" key="1">
    <source>
        <dbReference type="ARBA" id="ARBA00001946"/>
    </source>
</evidence>
<dbReference type="PANTHER" id="PTHR13966:SF5">
    <property type="entry name" value="ENDONUCLEASE G, MITOCHONDRIAL"/>
    <property type="match status" value="1"/>
</dbReference>
<dbReference type="InterPro" id="IPR044929">
    <property type="entry name" value="DNA/RNA_non-sp_Endonuclease_sf"/>
</dbReference>
<dbReference type="SUPFAM" id="SSF54060">
    <property type="entry name" value="His-Me finger endonucleases"/>
    <property type="match status" value="1"/>
</dbReference>
<feature type="chain" id="PRO_5015715607" description="Endonuclease" evidence="11">
    <location>
        <begin position="20"/>
        <end position="368"/>
    </location>
</feature>
<feature type="domain" description="DNA/RNA non-specific endonuclease/pyrophosphatase/phosphodiesterase" evidence="13">
    <location>
        <begin position="156"/>
        <end position="357"/>
    </location>
</feature>
<feature type="binding site" evidence="9">
    <location>
        <position position="248"/>
    </location>
    <ligand>
        <name>Mg(2+)</name>
        <dbReference type="ChEBI" id="CHEBI:18420"/>
        <note>catalytic</note>
    </ligand>
</feature>
<comment type="similarity">
    <text evidence="2 10">Belongs to the DNA/RNA non-specific endonuclease family.</text>
</comment>
<feature type="signal peptide" evidence="11">
    <location>
        <begin position="1"/>
        <end position="19"/>
    </location>
</feature>
<keyword evidence="6 10" id="KW-0378">Hydrolase</keyword>
<dbReference type="InterPro" id="IPR018524">
    <property type="entry name" value="DNA/RNA_endonuclease_AS"/>
</dbReference>
<evidence type="ECO:0000256" key="9">
    <source>
        <dbReference type="PIRSR" id="PIRSR640255-2"/>
    </source>
</evidence>
<dbReference type="RefSeq" id="WP_105247100.1">
    <property type="nucleotide sequence ID" value="NZ_PSZM01000040.1"/>
</dbReference>
<proteinExistence type="inferred from homology"/>
<dbReference type="InterPro" id="IPR013783">
    <property type="entry name" value="Ig-like_fold"/>
</dbReference>
<evidence type="ECO:0000256" key="2">
    <source>
        <dbReference type="ARBA" id="ARBA00010052"/>
    </source>
</evidence>
<dbReference type="Gene3D" id="3.40.570.10">
    <property type="entry name" value="Extracellular Endonuclease, subunit A"/>
    <property type="match status" value="1"/>
</dbReference>
<sequence length="368" mass="42355">MKKLSFLLISLLFSTFLFNMNCSSDNDNEYEEDNFIINLSPEKISAETTTSELKITTTRKWTISIEDKNKSWVSFSSNEGVSSSTVSIIIEPNKNEKTRIVDISVSNGLEIKTVRLIQEGFKEGVPLGKLGWLELPKQKNMQNTLFISHKLPDNPSQRNYSMLYDTQNKIAYWVAYPLHKYYIGKSGRTDAWNFDPQILQEQQSSLFKGIPGFDRGHQIPSADRTNSKNNNKTTFYFSNMTPQNSILNQNLWANLEKKVRTWSYQCDTLYVVTGAIITTATDPTINYAYDNNKNKIAVPKYYYKALLKRNGDIFTSIAYKMNNEKPVTNTNIDLYKMTVSELEKETGFTFFPKIPEAIKNEINPSQWK</sequence>